<gene>
    <name evidence="1" type="ordered locus">Ddes_0228</name>
</gene>
<dbReference type="EMBL" id="CP001358">
    <property type="protein sequence ID" value="ACL48143.1"/>
    <property type="molecule type" value="Genomic_DNA"/>
</dbReference>
<dbReference type="NCBIfam" id="TIGR00278">
    <property type="entry name" value="membrane protein insertion efficiency factor YidD"/>
    <property type="match status" value="1"/>
</dbReference>
<proteinExistence type="predicted"/>
<dbReference type="SMART" id="SM01234">
    <property type="entry name" value="Haemolytic"/>
    <property type="match status" value="1"/>
</dbReference>
<organism evidence="1">
    <name type="scientific">Desulfovibrio desulfuricans (strain ATCC 27774 / DSM 6949 / MB)</name>
    <dbReference type="NCBI Taxonomy" id="525146"/>
    <lineage>
        <taxon>Bacteria</taxon>
        <taxon>Pseudomonadati</taxon>
        <taxon>Thermodesulfobacteriota</taxon>
        <taxon>Desulfovibrionia</taxon>
        <taxon>Desulfovibrionales</taxon>
        <taxon>Desulfovibrionaceae</taxon>
        <taxon>Desulfovibrio</taxon>
    </lineage>
</organism>
<dbReference type="HOGENOM" id="CLU_144811_6_1_7"/>
<name>B8J306_DESDA</name>
<reference evidence="1" key="1">
    <citation type="submission" date="2009-01" db="EMBL/GenBank/DDBJ databases">
        <title>Complete sequence of Desulfovibrio desulfuricans subsp. desulfuricans str. ATCC 27774.</title>
        <authorList>
            <consortium name="US DOE Joint Genome Institute"/>
            <person name="Lucas S."/>
            <person name="Copeland A."/>
            <person name="Lapidus A."/>
            <person name="Glavina del Rio T."/>
            <person name="Tice H."/>
            <person name="Bruce D."/>
            <person name="Goodwin L."/>
            <person name="Pitluck S."/>
            <person name="Sims D."/>
            <person name="Lu M."/>
            <person name="Kiss H."/>
            <person name="Meineke L."/>
            <person name="Brettin T."/>
            <person name="Detter J.C."/>
            <person name="Han C."/>
            <person name="Larimer F."/>
            <person name="Land M."/>
            <person name="Hauser L."/>
            <person name="Kyrpides N."/>
            <person name="Ovchinnikova G."/>
            <person name="Hazen T.C."/>
        </authorList>
    </citation>
    <scope>NUCLEOTIDE SEQUENCE [LARGE SCALE GENOMIC DNA]</scope>
    <source>
        <strain evidence="1">ATCC 27774</strain>
    </source>
</reference>
<dbReference type="STRING" id="525146.Ddes_0228"/>
<accession>B8J306</accession>
<sequence>MMKKLVLACIRWYQRRPSSLHARCRFEPTCSEYMALAVQKYGTLRGLWLGVRRIARCRPPYGGVDYP</sequence>
<dbReference type="Pfam" id="PF01809">
    <property type="entry name" value="YidD"/>
    <property type="match status" value="1"/>
</dbReference>
<protein>
    <recommendedName>
        <fullName evidence="2">Membrane protein insertion efficiency factor</fullName>
    </recommendedName>
</protein>
<dbReference type="PANTHER" id="PTHR33383:SF1">
    <property type="entry name" value="MEMBRANE PROTEIN INSERTION EFFICIENCY FACTOR-RELATED"/>
    <property type="match status" value="1"/>
</dbReference>
<dbReference type="InterPro" id="IPR002696">
    <property type="entry name" value="Membr_insert_effic_factor_YidD"/>
</dbReference>
<evidence type="ECO:0008006" key="2">
    <source>
        <dbReference type="Google" id="ProtNLM"/>
    </source>
</evidence>
<evidence type="ECO:0000313" key="1">
    <source>
        <dbReference type="EMBL" id="ACL48143.1"/>
    </source>
</evidence>
<dbReference type="eggNOG" id="COG0759">
    <property type="taxonomic scope" value="Bacteria"/>
</dbReference>
<dbReference type="KEGG" id="dds:Ddes_0228"/>
<dbReference type="PANTHER" id="PTHR33383">
    <property type="entry name" value="MEMBRANE PROTEIN INSERTION EFFICIENCY FACTOR-RELATED"/>
    <property type="match status" value="1"/>
</dbReference>
<dbReference type="AlphaFoldDB" id="B8J306"/>